<dbReference type="SUPFAM" id="SSF53098">
    <property type="entry name" value="Ribonuclease H-like"/>
    <property type="match status" value="1"/>
</dbReference>
<dbReference type="PANTHER" id="PTHR46628">
    <property type="entry name" value="PIRNA BIOGENESIS PROTEIN EXD1"/>
    <property type="match status" value="1"/>
</dbReference>
<dbReference type="AlphaFoldDB" id="A0AAE1TKG5"/>
<dbReference type="Pfam" id="PF01612">
    <property type="entry name" value="DNA_pol_A_exo1"/>
    <property type="match status" value="1"/>
</dbReference>
<evidence type="ECO:0000259" key="2">
    <source>
        <dbReference type="Pfam" id="PF01612"/>
    </source>
</evidence>
<dbReference type="GO" id="GO:0003676">
    <property type="term" value="F:nucleic acid binding"/>
    <property type="evidence" value="ECO:0007669"/>
    <property type="project" value="InterPro"/>
</dbReference>
<feature type="region of interest" description="Disordered" evidence="1">
    <location>
        <begin position="56"/>
        <end position="75"/>
    </location>
</feature>
<name>A0AAE1TKG5_9EUCA</name>
<dbReference type="Proteomes" id="UP001292094">
    <property type="component" value="Unassembled WGS sequence"/>
</dbReference>
<dbReference type="InterPro" id="IPR002562">
    <property type="entry name" value="3'-5'_exonuclease_dom"/>
</dbReference>
<gene>
    <name evidence="3" type="ORF">Pmani_038482</name>
</gene>
<reference evidence="3" key="1">
    <citation type="submission" date="2023-11" db="EMBL/GenBank/DDBJ databases">
        <title>Genome assemblies of two species of porcelain crab, Petrolisthes cinctipes and Petrolisthes manimaculis (Anomura: Porcellanidae).</title>
        <authorList>
            <person name="Angst P."/>
        </authorList>
    </citation>
    <scope>NUCLEOTIDE SEQUENCE</scope>
    <source>
        <strain evidence="3">PB745_02</strain>
        <tissue evidence="3">Gill</tissue>
    </source>
</reference>
<dbReference type="GO" id="GO:0034587">
    <property type="term" value="P:piRNA processing"/>
    <property type="evidence" value="ECO:0007669"/>
    <property type="project" value="TreeGrafter"/>
</dbReference>
<dbReference type="PANTHER" id="PTHR46628:SF1">
    <property type="entry name" value="PIRNA BIOGENESIS PROTEIN EXD1"/>
    <property type="match status" value="1"/>
</dbReference>
<evidence type="ECO:0000256" key="1">
    <source>
        <dbReference type="SAM" id="MobiDB-lite"/>
    </source>
</evidence>
<dbReference type="InterPro" id="IPR052144">
    <property type="entry name" value="piRNA_biogenesis_EXD1"/>
</dbReference>
<dbReference type="GO" id="GO:1990923">
    <property type="term" value="C:PET complex"/>
    <property type="evidence" value="ECO:0007669"/>
    <property type="project" value="TreeGrafter"/>
</dbReference>
<evidence type="ECO:0000313" key="3">
    <source>
        <dbReference type="EMBL" id="KAK4288486.1"/>
    </source>
</evidence>
<protein>
    <recommendedName>
        <fullName evidence="2">3'-5' exonuclease domain-containing protein</fullName>
    </recommendedName>
</protein>
<feature type="compositionally biased region" description="Basic and acidic residues" evidence="1">
    <location>
        <begin position="317"/>
        <end position="328"/>
    </location>
</feature>
<dbReference type="Gene3D" id="3.30.420.10">
    <property type="entry name" value="Ribonuclease H-like superfamily/Ribonuclease H"/>
    <property type="match status" value="1"/>
</dbReference>
<comment type="caution">
    <text evidence="3">The sequence shown here is derived from an EMBL/GenBank/DDBJ whole genome shotgun (WGS) entry which is preliminary data.</text>
</comment>
<organism evidence="3 4">
    <name type="scientific">Petrolisthes manimaculis</name>
    <dbReference type="NCBI Taxonomy" id="1843537"/>
    <lineage>
        <taxon>Eukaryota</taxon>
        <taxon>Metazoa</taxon>
        <taxon>Ecdysozoa</taxon>
        <taxon>Arthropoda</taxon>
        <taxon>Crustacea</taxon>
        <taxon>Multicrustacea</taxon>
        <taxon>Malacostraca</taxon>
        <taxon>Eumalacostraca</taxon>
        <taxon>Eucarida</taxon>
        <taxon>Decapoda</taxon>
        <taxon>Pleocyemata</taxon>
        <taxon>Anomura</taxon>
        <taxon>Galatheoidea</taxon>
        <taxon>Porcellanidae</taxon>
        <taxon>Petrolisthes</taxon>
    </lineage>
</organism>
<sequence length="607" mass="67099">MVTTHPMHDPSQMDEMYECNAELTTNDRFSACVSRQKERKENCGSIRSHMEKNCVSESLPGKIPGKEHSGSRQSHGIMKTETNVPISEVDSSQISKLATSLEKNIKLVVDTDGKVDRSLISVMDNSGAQSIVNCRGAKPAVNSTVSKSTVNRNIVKCADQSKKGKSVNGVGASKSAMVSRLLKSTKDDLETATNESSEPERMFTIDEIVKLGDDCLGLRVVVQARGGSSYLGVINYVLPASRRLALEQVTNPKTGKKRVGLLTFFFHNVLGVAVVGEDHHARQRLLKDVYQEKQSGKQLLMKKIVPLHLQDSTFQTNDKKGEEERKNEPLPPPPPKVSRPSKWVVIDALDEAYNKAVCELNTETVICVNCVGQTLGRSGSLALLAAATPHYIFIFDLAKVGPEEMLRSGLGQVLMDEGVVKVMHDCRPLEDLLHHQFAINLANVFDTQASEVYVYMLNHRGCGPSFVTSLPVLLYRYLGIPYQHTSLSLHHQKDESVLFERPLPLAVCEGLACSVRYLRELRLALLDLMLVDLTQITNIYLASLRDKDSATVQSLESHVVPAEVQRLARRSVIGPLNSQLTFTRNSFQTSYNKQSVGWNSKTSGLTN</sequence>
<accession>A0AAE1TKG5</accession>
<feature type="domain" description="3'-5' exonuclease" evidence="2">
    <location>
        <begin position="378"/>
        <end position="494"/>
    </location>
</feature>
<dbReference type="EMBL" id="JAWZYT010006283">
    <property type="protein sequence ID" value="KAK4288486.1"/>
    <property type="molecule type" value="Genomic_DNA"/>
</dbReference>
<proteinExistence type="predicted"/>
<dbReference type="GO" id="GO:0008408">
    <property type="term" value="F:3'-5' exonuclease activity"/>
    <property type="evidence" value="ECO:0007669"/>
    <property type="project" value="InterPro"/>
</dbReference>
<dbReference type="InterPro" id="IPR012337">
    <property type="entry name" value="RNaseH-like_sf"/>
</dbReference>
<evidence type="ECO:0000313" key="4">
    <source>
        <dbReference type="Proteomes" id="UP001292094"/>
    </source>
</evidence>
<keyword evidence="4" id="KW-1185">Reference proteome</keyword>
<dbReference type="InterPro" id="IPR036397">
    <property type="entry name" value="RNaseH_sf"/>
</dbReference>
<feature type="region of interest" description="Disordered" evidence="1">
    <location>
        <begin position="315"/>
        <end position="339"/>
    </location>
</feature>